<evidence type="ECO:0000259" key="5">
    <source>
        <dbReference type="PROSITE" id="PS51352"/>
    </source>
</evidence>
<dbReference type="Pfam" id="PF08534">
    <property type="entry name" value="Redoxin"/>
    <property type="match status" value="1"/>
</dbReference>
<dbReference type="Gene3D" id="3.40.30.10">
    <property type="entry name" value="Glutaredoxin"/>
    <property type="match status" value="1"/>
</dbReference>
<dbReference type="Proteomes" id="UP001143543">
    <property type="component" value="Unassembled WGS sequence"/>
</dbReference>
<keyword evidence="4" id="KW-0676">Redox-active center</keyword>
<dbReference type="EMBL" id="BRVO01000004">
    <property type="protein sequence ID" value="GLB50574.1"/>
    <property type="molecule type" value="Genomic_DNA"/>
</dbReference>
<dbReference type="InterPro" id="IPR013740">
    <property type="entry name" value="Redoxin"/>
</dbReference>
<sequence length="162" mass="18601">MMLAFAGVKAQTDVKKETFSKEALKEKVVGLNNEEISFKDVLKKYKGKVVVIDFWASWCSDCIKGMPEVKKLQAQYKDGNTVFLFLSLDKAVDSWKKGIERFDVVGEHYYIQAGWKGSKLCEDVKLDWIPRYMIVDKTGKIAYYKAIKANDEQLINNLKSLQ</sequence>
<comment type="caution">
    <text evidence="6">The sequence shown here is derived from an EMBL/GenBank/DDBJ whole genome shotgun (WGS) entry which is preliminary data.</text>
</comment>
<name>A0ABQ5MMG6_9FLAO</name>
<accession>A0ABQ5MMG6</accession>
<dbReference type="InterPro" id="IPR036249">
    <property type="entry name" value="Thioredoxin-like_sf"/>
</dbReference>
<dbReference type="PROSITE" id="PS51352">
    <property type="entry name" value="THIOREDOXIN_2"/>
    <property type="match status" value="1"/>
</dbReference>
<evidence type="ECO:0000256" key="3">
    <source>
        <dbReference type="ARBA" id="ARBA00023157"/>
    </source>
</evidence>
<evidence type="ECO:0000256" key="1">
    <source>
        <dbReference type="ARBA" id="ARBA00004196"/>
    </source>
</evidence>
<dbReference type="PANTHER" id="PTHR42852">
    <property type="entry name" value="THIOL:DISULFIDE INTERCHANGE PROTEIN DSBE"/>
    <property type="match status" value="1"/>
</dbReference>
<keyword evidence="3" id="KW-1015">Disulfide bond</keyword>
<dbReference type="CDD" id="cd02966">
    <property type="entry name" value="TlpA_like_family"/>
    <property type="match status" value="1"/>
</dbReference>
<dbReference type="InterPro" id="IPR050553">
    <property type="entry name" value="Thioredoxin_ResA/DsbE_sf"/>
</dbReference>
<dbReference type="SUPFAM" id="SSF52833">
    <property type="entry name" value="Thioredoxin-like"/>
    <property type="match status" value="1"/>
</dbReference>
<dbReference type="InterPro" id="IPR013766">
    <property type="entry name" value="Thioredoxin_domain"/>
</dbReference>
<reference evidence="6" key="1">
    <citation type="submission" date="2022-07" db="EMBL/GenBank/DDBJ databases">
        <title>Taxonomy of Novel Oxalotrophic and Methylotrophic Bacteria.</title>
        <authorList>
            <person name="Sahin N."/>
            <person name="Tani A."/>
        </authorList>
    </citation>
    <scope>NUCLEOTIDE SEQUENCE</scope>
    <source>
        <strain evidence="6">Y10</strain>
    </source>
</reference>
<gene>
    <name evidence="6" type="primary">tlpA</name>
    <name evidence="6" type="ORF">Y10_29420</name>
</gene>
<evidence type="ECO:0000256" key="2">
    <source>
        <dbReference type="ARBA" id="ARBA00022748"/>
    </source>
</evidence>
<evidence type="ECO:0000256" key="4">
    <source>
        <dbReference type="ARBA" id="ARBA00023284"/>
    </source>
</evidence>
<dbReference type="PANTHER" id="PTHR42852:SF6">
    <property type="entry name" value="THIOL:DISULFIDE INTERCHANGE PROTEIN DSBE"/>
    <property type="match status" value="1"/>
</dbReference>
<evidence type="ECO:0000313" key="7">
    <source>
        <dbReference type="Proteomes" id="UP001143543"/>
    </source>
</evidence>
<feature type="domain" description="Thioredoxin" evidence="5">
    <location>
        <begin position="10"/>
        <end position="162"/>
    </location>
</feature>
<evidence type="ECO:0000313" key="6">
    <source>
        <dbReference type="EMBL" id="GLB50574.1"/>
    </source>
</evidence>
<comment type="subcellular location">
    <subcellularLocation>
        <location evidence="1">Cell envelope</location>
    </subcellularLocation>
</comment>
<organism evidence="6 7">
    <name type="scientific">Neptunitalea lumnitzerae</name>
    <dbReference type="NCBI Taxonomy" id="2965509"/>
    <lineage>
        <taxon>Bacteria</taxon>
        <taxon>Pseudomonadati</taxon>
        <taxon>Bacteroidota</taxon>
        <taxon>Flavobacteriia</taxon>
        <taxon>Flavobacteriales</taxon>
        <taxon>Flavobacteriaceae</taxon>
        <taxon>Neptunitalea</taxon>
    </lineage>
</organism>
<proteinExistence type="predicted"/>
<keyword evidence="2" id="KW-0201">Cytochrome c-type biogenesis</keyword>
<protein>
    <submittedName>
        <fullName evidence="6">Alkyl hydroperoxide reductase</fullName>
    </submittedName>
</protein>
<keyword evidence="7" id="KW-1185">Reference proteome</keyword>